<keyword evidence="11" id="KW-1185">Reference proteome</keyword>
<proteinExistence type="inferred from homology"/>
<dbReference type="InterPro" id="IPR013324">
    <property type="entry name" value="RNA_pol_sigma_r3/r4-like"/>
</dbReference>
<dbReference type="SUPFAM" id="SSF88946">
    <property type="entry name" value="Sigma2 domain of RNA polymerase sigma factors"/>
    <property type="match status" value="1"/>
</dbReference>
<dbReference type="AlphaFoldDB" id="A0A1X7AGK6"/>
<dbReference type="Gene3D" id="1.10.1740.10">
    <property type="match status" value="1"/>
</dbReference>
<evidence type="ECO:0000256" key="2">
    <source>
        <dbReference type="ARBA" id="ARBA00023015"/>
    </source>
</evidence>
<dbReference type="OrthoDB" id="9784272at2"/>
<dbReference type="PANTHER" id="PTHR43133">
    <property type="entry name" value="RNA POLYMERASE ECF-TYPE SIGMA FACTO"/>
    <property type="match status" value="1"/>
</dbReference>
<keyword evidence="5 6" id="KW-0804">Transcription</keyword>
<evidence type="ECO:0000259" key="9">
    <source>
        <dbReference type="Pfam" id="PF08281"/>
    </source>
</evidence>
<protein>
    <recommendedName>
        <fullName evidence="6">RNA polymerase sigma factor</fullName>
    </recommendedName>
</protein>
<dbReference type="InterPro" id="IPR013249">
    <property type="entry name" value="RNA_pol_sigma70_r4_t2"/>
</dbReference>
<dbReference type="InterPro" id="IPR000838">
    <property type="entry name" value="RNA_pol_sigma70_ECF_CS"/>
</dbReference>
<reference evidence="10 11" key="1">
    <citation type="submission" date="2017-03" db="EMBL/GenBank/DDBJ databases">
        <authorList>
            <person name="Afonso C.L."/>
            <person name="Miller P.J."/>
            <person name="Scott M.A."/>
            <person name="Spackman E."/>
            <person name="Goraichik I."/>
            <person name="Dimitrov K.M."/>
            <person name="Suarez D.L."/>
            <person name="Swayne D.E."/>
        </authorList>
    </citation>
    <scope>NUCLEOTIDE SEQUENCE [LARGE SCALE GENOMIC DNA]</scope>
    <source>
        <strain evidence="10">SB41UT1</strain>
    </source>
</reference>
<accession>A0A1X7AGK6</accession>
<dbReference type="GO" id="GO:0016987">
    <property type="term" value="F:sigma factor activity"/>
    <property type="evidence" value="ECO:0007669"/>
    <property type="project" value="UniProtKB-KW"/>
</dbReference>
<feature type="domain" description="RNA polymerase sigma-70 region 2" evidence="8">
    <location>
        <begin position="47"/>
        <end position="114"/>
    </location>
</feature>
<keyword evidence="3 6" id="KW-0731">Sigma factor</keyword>
<sequence>MDTFGSASEPRGKSPNSSAPNNSAPDSINQKLVDLGRYRDKRLFLAIYDHFAPRLKSYLVGRGAHSEIAEELVQEAMLSVWRHSSTYNPDKATASTWIFRIARNLWIDRMRRDKAHLLTSLDSCPTDLYPDLSFQPSLAPLDGDTLKSAINNLPQQQAQLVYKVYYQGKTHREIADECDIPLGSVKSGLRLAFGKLKNALGGEL</sequence>
<dbReference type="CDD" id="cd06171">
    <property type="entry name" value="Sigma70_r4"/>
    <property type="match status" value="1"/>
</dbReference>
<dbReference type="SUPFAM" id="SSF88659">
    <property type="entry name" value="Sigma3 and sigma4 domains of RNA polymerase sigma factors"/>
    <property type="match status" value="1"/>
</dbReference>
<feature type="domain" description="RNA polymerase sigma factor 70 region 4 type 2" evidence="9">
    <location>
        <begin position="146"/>
        <end position="195"/>
    </location>
</feature>
<evidence type="ECO:0000256" key="1">
    <source>
        <dbReference type="ARBA" id="ARBA00010641"/>
    </source>
</evidence>
<dbReference type="InterPro" id="IPR007627">
    <property type="entry name" value="RNA_pol_sigma70_r2"/>
</dbReference>
<evidence type="ECO:0000256" key="3">
    <source>
        <dbReference type="ARBA" id="ARBA00023082"/>
    </source>
</evidence>
<gene>
    <name evidence="10" type="primary">rpoE_1</name>
    <name evidence="10" type="ORF">EHSB41UT_01166</name>
</gene>
<dbReference type="GO" id="GO:0006352">
    <property type="term" value="P:DNA-templated transcription initiation"/>
    <property type="evidence" value="ECO:0007669"/>
    <property type="project" value="InterPro"/>
</dbReference>
<dbReference type="PANTHER" id="PTHR43133:SF62">
    <property type="entry name" value="RNA POLYMERASE SIGMA FACTOR SIGZ"/>
    <property type="match status" value="1"/>
</dbReference>
<dbReference type="Pfam" id="PF04542">
    <property type="entry name" value="Sigma70_r2"/>
    <property type="match status" value="1"/>
</dbReference>
<dbReference type="EMBL" id="FWPT01000002">
    <property type="protein sequence ID" value="SMA40273.1"/>
    <property type="molecule type" value="Genomic_DNA"/>
</dbReference>
<dbReference type="InterPro" id="IPR036388">
    <property type="entry name" value="WH-like_DNA-bd_sf"/>
</dbReference>
<evidence type="ECO:0000256" key="7">
    <source>
        <dbReference type="SAM" id="MobiDB-lite"/>
    </source>
</evidence>
<name>A0A1X7AGK6_9GAMM</name>
<evidence type="ECO:0000313" key="11">
    <source>
        <dbReference type="Proteomes" id="UP000196573"/>
    </source>
</evidence>
<evidence type="ECO:0000259" key="8">
    <source>
        <dbReference type="Pfam" id="PF04542"/>
    </source>
</evidence>
<evidence type="ECO:0000256" key="5">
    <source>
        <dbReference type="ARBA" id="ARBA00023163"/>
    </source>
</evidence>
<dbReference type="PROSITE" id="PS01063">
    <property type="entry name" value="SIGMA70_ECF"/>
    <property type="match status" value="1"/>
</dbReference>
<evidence type="ECO:0000313" key="10">
    <source>
        <dbReference type="EMBL" id="SMA40273.1"/>
    </source>
</evidence>
<dbReference type="NCBIfam" id="TIGR02937">
    <property type="entry name" value="sigma70-ECF"/>
    <property type="match status" value="1"/>
</dbReference>
<dbReference type="Gene3D" id="1.10.10.10">
    <property type="entry name" value="Winged helix-like DNA-binding domain superfamily/Winged helix DNA-binding domain"/>
    <property type="match status" value="1"/>
</dbReference>
<comment type="similarity">
    <text evidence="1 6">Belongs to the sigma-70 factor family. ECF subfamily.</text>
</comment>
<dbReference type="Proteomes" id="UP000196573">
    <property type="component" value="Unassembled WGS sequence"/>
</dbReference>
<dbReference type="InterPro" id="IPR013325">
    <property type="entry name" value="RNA_pol_sigma_r2"/>
</dbReference>
<dbReference type="InterPro" id="IPR014284">
    <property type="entry name" value="RNA_pol_sigma-70_dom"/>
</dbReference>
<feature type="compositionally biased region" description="Low complexity" evidence="7">
    <location>
        <begin position="14"/>
        <end position="25"/>
    </location>
</feature>
<dbReference type="RefSeq" id="WP_087107805.1">
    <property type="nucleotide sequence ID" value="NZ_CBCSCN010000001.1"/>
</dbReference>
<keyword evidence="2 6" id="KW-0805">Transcription regulation</keyword>
<dbReference type="InterPro" id="IPR039425">
    <property type="entry name" value="RNA_pol_sigma-70-like"/>
</dbReference>
<keyword evidence="4 6" id="KW-0238">DNA-binding</keyword>
<feature type="region of interest" description="Disordered" evidence="7">
    <location>
        <begin position="1"/>
        <end position="28"/>
    </location>
</feature>
<evidence type="ECO:0000256" key="4">
    <source>
        <dbReference type="ARBA" id="ARBA00023125"/>
    </source>
</evidence>
<evidence type="ECO:0000256" key="6">
    <source>
        <dbReference type="RuleBase" id="RU000716"/>
    </source>
</evidence>
<dbReference type="GO" id="GO:0003677">
    <property type="term" value="F:DNA binding"/>
    <property type="evidence" value="ECO:0007669"/>
    <property type="project" value="UniProtKB-KW"/>
</dbReference>
<organism evidence="10 11">
    <name type="scientific">Parendozoicomonas haliclonae</name>
    <dbReference type="NCBI Taxonomy" id="1960125"/>
    <lineage>
        <taxon>Bacteria</taxon>
        <taxon>Pseudomonadati</taxon>
        <taxon>Pseudomonadota</taxon>
        <taxon>Gammaproteobacteria</taxon>
        <taxon>Oceanospirillales</taxon>
        <taxon>Endozoicomonadaceae</taxon>
        <taxon>Parendozoicomonas</taxon>
    </lineage>
</organism>
<dbReference type="Pfam" id="PF08281">
    <property type="entry name" value="Sigma70_r4_2"/>
    <property type="match status" value="1"/>
</dbReference>